<keyword evidence="4" id="KW-1185">Reference proteome</keyword>
<accession>A0A1G9MAQ9</accession>
<dbReference type="AlphaFoldDB" id="A0A1G9MAQ9"/>
<dbReference type="GO" id="GO:0003677">
    <property type="term" value="F:DNA binding"/>
    <property type="evidence" value="ECO:0007669"/>
    <property type="project" value="InterPro"/>
</dbReference>
<dbReference type="OrthoDB" id="2731197at2"/>
<organism evidence="3 4">
    <name type="scientific">Sediminibacillus halophilus</name>
    <dbReference type="NCBI Taxonomy" id="482461"/>
    <lineage>
        <taxon>Bacteria</taxon>
        <taxon>Bacillati</taxon>
        <taxon>Bacillota</taxon>
        <taxon>Bacilli</taxon>
        <taxon>Bacillales</taxon>
        <taxon>Bacillaceae</taxon>
        <taxon>Sediminibacillus</taxon>
    </lineage>
</organism>
<dbReference type="EMBL" id="FNHF01000001">
    <property type="protein sequence ID" value="SDL71346.1"/>
    <property type="molecule type" value="Genomic_DNA"/>
</dbReference>
<dbReference type="Proteomes" id="UP000182347">
    <property type="component" value="Unassembled WGS sequence"/>
</dbReference>
<dbReference type="CDD" id="cd00338">
    <property type="entry name" value="Ser_Recombinase"/>
    <property type="match status" value="1"/>
</dbReference>
<dbReference type="Pfam" id="PF00239">
    <property type="entry name" value="Resolvase"/>
    <property type="match status" value="1"/>
</dbReference>
<proteinExistence type="inferred from homology"/>
<dbReference type="SUPFAM" id="SSF53041">
    <property type="entry name" value="Resolvase-like"/>
    <property type="match status" value="1"/>
</dbReference>
<dbReference type="GO" id="GO:0000150">
    <property type="term" value="F:DNA strand exchange activity"/>
    <property type="evidence" value="ECO:0007669"/>
    <property type="project" value="InterPro"/>
</dbReference>
<dbReference type="PROSITE" id="PS51736">
    <property type="entry name" value="RECOMBINASES_3"/>
    <property type="match status" value="1"/>
</dbReference>
<dbReference type="InterPro" id="IPR036162">
    <property type="entry name" value="Resolvase-like_N_sf"/>
</dbReference>
<dbReference type="PANTHER" id="PTHR30461:SF26">
    <property type="entry name" value="RESOLVASE HOMOLOG YNEB"/>
    <property type="match status" value="1"/>
</dbReference>
<dbReference type="SMART" id="SM00857">
    <property type="entry name" value="Resolvase"/>
    <property type="match status" value="1"/>
</dbReference>
<dbReference type="RefSeq" id="WP_074597289.1">
    <property type="nucleotide sequence ID" value="NZ_FNHF01000001.1"/>
</dbReference>
<feature type="domain" description="Resolvase/invertase-type recombinase catalytic" evidence="2">
    <location>
        <begin position="8"/>
        <end position="153"/>
    </location>
</feature>
<dbReference type="InterPro" id="IPR006119">
    <property type="entry name" value="Resolv_N"/>
</dbReference>
<comment type="similarity">
    <text evidence="1">Belongs to the site-specific recombinase resolvase family.</text>
</comment>
<gene>
    <name evidence="3" type="ORF">SAMN05216244_0509</name>
</gene>
<evidence type="ECO:0000313" key="4">
    <source>
        <dbReference type="Proteomes" id="UP000182347"/>
    </source>
</evidence>
<name>A0A1G9MAQ9_9BACI</name>
<dbReference type="STRING" id="482461.SAMN05216244_0509"/>
<sequence>METTKQQKAVIYCRVSTAKEEQETSLKRQKQELTDLAVSHGLEIVSVIEEQKSGYEIEREGVFQMLDLFSSQQADCLLIQDETRLGRGNTKIALFHQLNKLQIPVYSLTHQGQLQLSESDSMVLQIVGIVEEYQRKIHNMKIKRGMRKAMERGYDPGKNLAKQHESSGRERIEFPIDEVIRLRANKLTFEEIAATLRGLGYPVSKATVHRRFQEFVSLDSSSNKR</sequence>
<evidence type="ECO:0000313" key="3">
    <source>
        <dbReference type="EMBL" id="SDL71346.1"/>
    </source>
</evidence>
<dbReference type="Gene3D" id="3.40.50.1390">
    <property type="entry name" value="Resolvase, N-terminal catalytic domain"/>
    <property type="match status" value="1"/>
</dbReference>
<reference evidence="4" key="1">
    <citation type="submission" date="2016-10" db="EMBL/GenBank/DDBJ databases">
        <authorList>
            <person name="Varghese N."/>
            <person name="Submissions S."/>
        </authorList>
    </citation>
    <scope>NUCLEOTIDE SEQUENCE [LARGE SCALE GENOMIC DNA]</scope>
    <source>
        <strain evidence="4">CGMCC 1.6199</strain>
    </source>
</reference>
<dbReference type="PANTHER" id="PTHR30461">
    <property type="entry name" value="DNA-INVERTASE FROM LAMBDOID PROPHAGE"/>
    <property type="match status" value="1"/>
</dbReference>
<evidence type="ECO:0000256" key="1">
    <source>
        <dbReference type="ARBA" id="ARBA00009913"/>
    </source>
</evidence>
<evidence type="ECO:0000259" key="2">
    <source>
        <dbReference type="PROSITE" id="PS51736"/>
    </source>
</evidence>
<dbReference type="InterPro" id="IPR050639">
    <property type="entry name" value="SSR_resolvase"/>
</dbReference>
<protein>
    <submittedName>
        <fullName evidence="3">Site-specific DNA recombinase</fullName>
    </submittedName>
</protein>